<reference evidence="1" key="2">
    <citation type="submission" date="2025-09" db="UniProtKB">
        <authorList>
            <consortium name="Ensembl"/>
        </authorList>
    </citation>
    <scope>IDENTIFICATION</scope>
</reference>
<evidence type="ECO:0000313" key="1">
    <source>
        <dbReference type="Ensembl" id="ENSCCRP00000132940.1"/>
    </source>
</evidence>
<dbReference type="Gene3D" id="3.40.50.1000">
    <property type="entry name" value="HAD superfamily/HAD-like"/>
    <property type="match status" value="1"/>
</dbReference>
<dbReference type="InterPro" id="IPR023214">
    <property type="entry name" value="HAD_sf"/>
</dbReference>
<accession>A0A9J7ZUT4</accession>
<dbReference type="PANTHER" id="PTHR18901:SF38">
    <property type="entry name" value="PSEUDOURIDINE-5'-PHOSPHATASE"/>
    <property type="match status" value="1"/>
</dbReference>
<name>A0A9J7ZUT4_CYPCA</name>
<evidence type="ECO:0000313" key="2">
    <source>
        <dbReference type="Proteomes" id="UP001108240"/>
    </source>
</evidence>
<dbReference type="PANTHER" id="PTHR18901">
    <property type="entry name" value="2-DEOXYGLUCOSE-6-PHOSPHATE PHOSPHATASE 2"/>
    <property type="match status" value="1"/>
</dbReference>
<dbReference type="GO" id="GO:0016791">
    <property type="term" value="F:phosphatase activity"/>
    <property type="evidence" value="ECO:0007669"/>
    <property type="project" value="TreeGrafter"/>
</dbReference>
<reference evidence="1" key="1">
    <citation type="submission" date="2025-08" db="UniProtKB">
        <authorList>
            <consortium name="Ensembl"/>
        </authorList>
    </citation>
    <scope>IDENTIFICATION</scope>
</reference>
<proteinExistence type="predicted"/>
<dbReference type="InterPro" id="IPR036412">
    <property type="entry name" value="HAD-like_sf"/>
</dbReference>
<dbReference type="AlphaFoldDB" id="A0A9J7ZUT4"/>
<dbReference type="InterPro" id="IPR041492">
    <property type="entry name" value="HAD_2"/>
</dbReference>
<dbReference type="Pfam" id="PF13419">
    <property type="entry name" value="HAD_2"/>
    <property type="match status" value="1"/>
</dbReference>
<sequence length="132" mass="15286">MSYKPVTHVLFDMDGLLLDTERLYTVAFQEVCDRFNKQYTWEVKSSVMGKKALEAARIIRDKIDLPMTPEELLEETRKIQERLFPTAGLEAGMQVVMIPDDNLDRSLTQEATLLLRSMEEFRPELFGLPAYP</sequence>
<dbReference type="SUPFAM" id="SSF56784">
    <property type="entry name" value="HAD-like"/>
    <property type="match status" value="1"/>
</dbReference>
<dbReference type="Gene3D" id="1.10.150.240">
    <property type="entry name" value="Putative phosphatase, domain 2"/>
    <property type="match status" value="1"/>
</dbReference>
<dbReference type="InterPro" id="IPR023198">
    <property type="entry name" value="PGP-like_dom2"/>
</dbReference>
<keyword evidence="2" id="KW-1185">Reference proteome</keyword>
<dbReference type="FunFam" id="1.10.150.240:FF:000001">
    <property type="entry name" value="Haloacid dehalogenase-like hydrolase domain"/>
    <property type="match status" value="1"/>
</dbReference>
<dbReference type="Proteomes" id="UP001108240">
    <property type="component" value="Unplaced"/>
</dbReference>
<organism evidence="1 2">
    <name type="scientific">Cyprinus carpio carpio</name>
    <dbReference type="NCBI Taxonomy" id="630221"/>
    <lineage>
        <taxon>Eukaryota</taxon>
        <taxon>Metazoa</taxon>
        <taxon>Chordata</taxon>
        <taxon>Craniata</taxon>
        <taxon>Vertebrata</taxon>
        <taxon>Euteleostomi</taxon>
        <taxon>Actinopterygii</taxon>
        <taxon>Neopterygii</taxon>
        <taxon>Teleostei</taxon>
        <taxon>Ostariophysi</taxon>
        <taxon>Cypriniformes</taxon>
        <taxon>Cyprinidae</taxon>
        <taxon>Cyprininae</taxon>
        <taxon>Cyprinus</taxon>
    </lineage>
</organism>
<dbReference type="GeneTree" id="ENSGT00390000014753"/>
<protein>
    <submittedName>
        <fullName evidence="1">Pseudouridine 5'-phosphatase</fullName>
    </submittedName>
</protein>
<dbReference type="Ensembl" id="ENSCCRT00000126426.1">
    <property type="protein sequence ID" value="ENSCCRP00000132940.1"/>
    <property type="gene ID" value="ENSCCRG00000037755.2"/>
</dbReference>